<dbReference type="PANTHER" id="PTHR15493:SF9">
    <property type="entry name" value="GH14043P"/>
    <property type="match status" value="1"/>
</dbReference>
<dbReference type="InParanoid" id="E4WZ15"/>
<dbReference type="AlphaFoldDB" id="E4WZ15"/>
<dbReference type="GO" id="GO:0007088">
    <property type="term" value="P:regulation of mitotic nuclear division"/>
    <property type="evidence" value="ECO:0007669"/>
    <property type="project" value="InterPro"/>
</dbReference>
<sequence length="323" mass="36406">MDDSGFISPEAIRSADVFESKKEKKIDENENSSFLTPVRTQKSCLPTRRSRAKRKSDLKNEPAHLLTKSPKKIEGVLAAMCPKSLKSKIDKKEPLGELAYKVGRNPEIVKVILSSMSVKEQLKCSWVSKTWRKEVQLSCSPVLSFKKELEKNYELNQIDKENAPNFSHKKVTLETSGSILSPAVKTPKKKVEEVLTPVENNLPRKAPSTPKKIPDTTLSPVSQMLLNKPSANKGKDLTEIEVRRHLQKGDFISKCPFCSHPCRRTPREKKNRGICYNSDCGREFCGSCRRQHAAGDICSVSKKSVRKLFSSPDVKIKTTIRRL</sequence>
<evidence type="ECO:0000256" key="1">
    <source>
        <dbReference type="SAM" id="MobiDB-lite"/>
    </source>
</evidence>
<dbReference type="PANTHER" id="PTHR15493">
    <property type="entry name" value="F-BOX ONLY PROTEIN 5 AND 43"/>
    <property type="match status" value="1"/>
</dbReference>
<gene>
    <name evidence="2" type="ORF">GSOID_T00013161001</name>
</gene>
<feature type="region of interest" description="Disordered" evidence="1">
    <location>
        <begin position="19"/>
        <end position="61"/>
    </location>
</feature>
<keyword evidence="3" id="KW-1185">Reference proteome</keyword>
<name>E4WZ15_OIKDI</name>
<proteinExistence type="predicted"/>
<evidence type="ECO:0008006" key="4">
    <source>
        <dbReference type="Google" id="ProtNLM"/>
    </source>
</evidence>
<accession>E4WZ15</accession>
<dbReference type="InterPro" id="IPR047147">
    <property type="entry name" value="FBX5_43"/>
</dbReference>
<dbReference type="Gene3D" id="2.20.25.20">
    <property type="match status" value="1"/>
</dbReference>
<dbReference type="GO" id="GO:0045835">
    <property type="term" value="P:negative regulation of meiotic nuclear division"/>
    <property type="evidence" value="ECO:0007669"/>
    <property type="project" value="InterPro"/>
</dbReference>
<organism evidence="2">
    <name type="scientific">Oikopleura dioica</name>
    <name type="common">Tunicate</name>
    <dbReference type="NCBI Taxonomy" id="34765"/>
    <lineage>
        <taxon>Eukaryota</taxon>
        <taxon>Metazoa</taxon>
        <taxon>Chordata</taxon>
        <taxon>Tunicata</taxon>
        <taxon>Appendicularia</taxon>
        <taxon>Copelata</taxon>
        <taxon>Oikopleuridae</taxon>
        <taxon>Oikopleura</taxon>
    </lineage>
</organism>
<evidence type="ECO:0000313" key="2">
    <source>
        <dbReference type="EMBL" id="CBY22410.1"/>
    </source>
</evidence>
<feature type="compositionally biased region" description="Basic and acidic residues" evidence="1">
    <location>
        <begin position="19"/>
        <end position="28"/>
    </location>
</feature>
<evidence type="ECO:0000313" key="3">
    <source>
        <dbReference type="Proteomes" id="UP000001307"/>
    </source>
</evidence>
<dbReference type="GO" id="GO:0005634">
    <property type="term" value="C:nucleus"/>
    <property type="evidence" value="ECO:0007669"/>
    <property type="project" value="TreeGrafter"/>
</dbReference>
<dbReference type="OrthoDB" id="10402785at2759"/>
<dbReference type="EMBL" id="FN653019">
    <property type="protein sequence ID" value="CBY22410.1"/>
    <property type="molecule type" value="Genomic_DNA"/>
</dbReference>
<dbReference type="Proteomes" id="UP000001307">
    <property type="component" value="Unassembled WGS sequence"/>
</dbReference>
<reference evidence="2" key="1">
    <citation type="journal article" date="2010" name="Science">
        <title>Plasticity of animal genome architecture unmasked by rapid evolution of a pelagic tunicate.</title>
        <authorList>
            <person name="Denoeud F."/>
            <person name="Henriet S."/>
            <person name="Mungpakdee S."/>
            <person name="Aury J.M."/>
            <person name="Da Silva C."/>
            <person name="Brinkmann H."/>
            <person name="Mikhaleva J."/>
            <person name="Olsen L.C."/>
            <person name="Jubin C."/>
            <person name="Canestro C."/>
            <person name="Bouquet J.M."/>
            <person name="Danks G."/>
            <person name="Poulain J."/>
            <person name="Campsteijn C."/>
            <person name="Adamski M."/>
            <person name="Cross I."/>
            <person name="Yadetie F."/>
            <person name="Muffato M."/>
            <person name="Louis A."/>
            <person name="Butcher S."/>
            <person name="Tsagkogeorga G."/>
            <person name="Konrad A."/>
            <person name="Singh S."/>
            <person name="Jensen M.F."/>
            <person name="Cong E.H."/>
            <person name="Eikeseth-Otteraa H."/>
            <person name="Noel B."/>
            <person name="Anthouard V."/>
            <person name="Porcel B.M."/>
            <person name="Kachouri-Lafond R."/>
            <person name="Nishino A."/>
            <person name="Ugolini M."/>
            <person name="Chourrout P."/>
            <person name="Nishida H."/>
            <person name="Aasland R."/>
            <person name="Huzurbazar S."/>
            <person name="Westhof E."/>
            <person name="Delsuc F."/>
            <person name="Lehrach H."/>
            <person name="Reinhardt R."/>
            <person name="Weissenbach J."/>
            <person name="Roy S.W."/>
            <person name="Artiguenave F."/>
            <person name="Postlethwait J.H."/>
            <person name="Manak J.R."/>
            <person name="Thompson E.M."/>
            <person name="Jaillon O."/>
            <person name="Du Pasquier L."/>
            <person name="Boudinot P."/>
            <person name="Liberles D.A."/>
            <person name="Volff J.N."/>
            <person name="Philippe H."/>
            <person name="Lenhard B."/>
            <person name="Roest Crollius H."/>
            <person name="Wincker P."/>
            <person name="Chourrout D."/>
        </authorList>
    </citation>
    <scope>NUCLEOTIDE SEQUENCE [LARGE SCALE GENOMIC DNA]</scope>
</reference>
<feature type="compositionally biased region" description="Polar residues" evidence="1">
    <location>
        <begin position="31"/>
        <end position="44"/>
    </location>
</feature>
<protein>
    <recommendedName>
        <fullName evidence="4">ZBR-type domain-containing protein</fullName>
    </recommendedName>
</protein>